<name>A0ABQ7KX02_BRACM</name>
<evidence type="ECO:0000313" key="1">
    <source>
        <dbReference type="EMBL" id="KAG5378930.1"/>
    </source>
</evidence>
<organism evidence="1 2">
    <name type="scientific">Brassica rapa subsp. trilocularis</name>
    <dbReference type="NCBI Taxonomy" id="1813537"/>
    <lineage>
        <taxon>Eukaryota</taxon>
        <taxon>Viridiplantae</taxon>
        <taxon>Streptophyta</taxon>
        <taxon>Embryophyta</taxon>
        <taxon>Tracheophyta</taxon>
        <taxon>Spermatophyta</taxon>
        <taxon>Magnoliopsida</taxon>
        <taxon>eudicotyledons</taxon>
        <taxon>Gunneridae</taxon>
        <taxon>Pentapetalae</taxon>
        <taxon>rosids</taxon>
        <taxon>malvids</taxon>
        <taxon>Brassicales</taxon>
        <taxon>Brassicaceae</taxon>
        <taxon>Brassiceae</taxon>
        <taxon>Brassica</taxon>
    </lineage>
</organism>
<gene>
    <name evidence="1" type="primary">A07p018000.1_BraROA</name>
    <name evidence="1" type="ORF">IGI04_026772</name>
</gene>
<proteinExistence type="predicted"/>
<comment type="caution">
    <text evidence="1">The sequence shown here is derived from an EMBL/GenBank/DDBJ whole genome shotgun (WGS) entry which is preliminary data.</text>
</comment>
<accession>A0ABQ7KX02</accession>
<reference evidence="1 2" key="1">
    <citation type="submission" date="2021-03" db="EMBL/GenBank/DDBJ databases">
        <authorList>
            <person name="King G.J."/>
            <person name="Bancroft I."/>
            <person name="Baten A."/>
            <person name="Bloomfield J."/>
            <person name="Borpatragohain P."/>
            <person name="He Z."/>
            <person name="Irish N."/>
            <person name="Irwin J."/>
            <person name="Liu K."/>
            <person name="Mauleon R.P."/>
            <person name="Moore J."/>
            <person name="Morris R."/>
            <person name="Ostergaard L."/>
            <person name="Wang B."/>
            <person name="Wells R."/>
        </authorList>
    </citation>
    <scope>NUCLEOTIDE SEQUENCE [LARGE SCALE GENOMIC DNA]</scope>
    <source>
        <strain evidence="1">R-o-18</strain>
        <tissue evidence="1">Leaf</tissue>
    </source>
</reference>
<dbReference type="EMBL" id="JADBGQ010000009">
    <property type="protein sequence ID" value="KAG5378930.1"/>
    <property type="molecule type" value="Genomic_DNA"/>
</dbReference>
<evidence type="ECO:0000313" key="2">
    <source>
        <dbReference type="Proteomes" id="UP000823674"/>
    </source>
</evidence>
<dbReference type="Proteomes" id="UP000823674">
    <property type="component" value="Chromosome A07"/>
</dbReference>
<protein>
    <submittedName>
        <fullName evidence="1">Uncharacterized protein</fullName>
    </submittedName>
</protein>
<sequence>MQNGDRQSHVQNLNEDMKVNSIWKSNQKNQSLSLFPTEHGLFETSSCSSLDNCKQRGMHVQKWWKEKFGFELDGFGEVDDAEGVFQDAKEKAIKRLFGDLDQSFRFISKLCFTKLIFQSFFQTISQPITLDFYSLSQGITSQRILCLTLNIHPSVACFGAFSQSVAGFNHCRPLIVVVFMGTVLNKEEGNSFLKVNSVTSSYLPENYSSFDTLISEI</sequence>
<keyword evidence="2" id="KW-1185">Reference proteome</keyword>